<name>A0A4R7VUQ4_9PSEU</name>
<dbReference type="PANTHER" id="PTHR43877:SF2">
    <property type="entry name" value="AMINOALKYLPHOSPHONATE N-ACETYLTRANSFERASE-RELATED"/>
    <property type="match status" value="1"/>
</dbReference>
<evidence type="ECO:0000313" key="5">
    <source>
        <dbReference type="Proteomes" id="UP000294927"/>
    </source>
</evidence>
<dbReference type="InterPro" id="IPR016181">
    <property type="entry name" value="Acyl_CoA_acyltransferase"/>
</dbReference>
<feature type="domain" description="N-acetyltransferase" evidence="3">
    <location>
        <begin position="4"/>
        <end position="163"/>
    </location>
</feature>
<evidence type="ECO:0000256" key="1">
    <source>
        <dbReference type="ARBA" id="ARBA00022679"/>
    </source>
</evidence>
<keyword evidence="2" id="KW-0012">Acyltransferase</keyword>
<dbReference type="OrthoDB" id="5173601at2"/>
<reference evidence="4 5" key="1">
    <citation type="submission" date="2019-03" db="EMBL/GenBank/DDBJ databases">
        <title>Genomic Encyclopedia of Archaeal and Bacterial Type Strains, Phase II (KMG-II): from individual species to whole genera.</title>
        <authorList>
            <person name="Goeker M."/>
        </authorList>
    </citation>
    <scope>NUCLEOTIDE SEQUENCE [LARGE SCALE GENOMIC DNA]</scope>
    <source>
        <strain evidence="4 5">DSM 45499</strain>
    </source>
</reference>
<organism evidence="4 5">
    <name type="scientific">Actinophytocola oryzae</name>
    <dbReference type="NCBI Taxonomy" id="502181"/>
    <lineage>
        <taxon>Bacteria</taxon>
        <taxon>Bacillati</taxon>
        <taxon>Actinomycetota</taxon>
        <taxon>Actinomycetes</taxon>
        <taxon>Pseudonocardiales</taxon>
        <taxon>Pseudonocardiaceae</taxon>
    </lineage>
</organism>
<sequence length="167" mass="19466">MRELHIREARETDLAALTGEMGQRPFFIDRLERQARNHGVLLTAWEGTRPIGDVYLWLEPAEEPEIRLHLPKTPLINHLEIHPAHRRRGYGTKLVRTAEQKLASLGHRRVALAVEQDNHVATHLYRRLDYADWPHPRITCLTFTDGTAPRQVEICRVMVKELAQEHR</sequence>
<keyword evidence="5" id="KW-1185">Reference proteome</keyword>
<proteinExistence type="predicted"/>
<dbReference type="AlphaFoldDB" id="A0A4R7VUQ4"/>
<dbReference type="SUPFAM" id="SSF55729">
    <property type="entry name" value="Acyl-CoA N-acyltransferases (Nat)"/>
    <property type="match status" value="1"/>
</dbReference>
<dbReference type="InterPro" id="IPR050832">
    <property type="entry name" value="Bact_Acetyltransf"/>
</dbReference>
<dbReference type="Proteomes" id="UP000294927">
    <property type="component" value="Unassembled WGS sequence"/>
</dbReference>
<evidence type="ECO:0000259" key="3">
    <source>
        <dbReference type="PROSITE" id="PS51186"/>
    </source>
</evidence>
<dbReference type="InterPro" id="IPR000182">
    <property type="entry name" value="GNAT_dom"/>
</dbReference>
<dbReference type="PROSITE" id="PS51186">
    <property type="entry name" value="GNAT"/>
    <property type="match status" value="1"/>
</dbReference>
<dbReference type="GO" id="GO:0016747">
    <property type="term" value="F:acyltransferase activity, transferring groups other than amino-acyl groups"/>
    <property type="evidence" value="ECO:0007669"/>
    <property type="project" value="InterPro"/>
</dbReference>
<accession>A0A4R7VUQ4</accession>
<protein>
    <submittedName>
        <fullName evidence="4">Acetyltransferase (GNAT) family protein</fullName>
    </submittedName>
</protein>
<dbReference type="Gene3D" id="3.40.630.30">
    <property type="match status" value="1"/>
</dbReference>
<dbReference type="RefSeq" id="WP_133902749.1">
    <property type="nucleotide sequence ID" value="NZ_SOCP01000004.1"/>
</dbReference>
<evidence type="ECO:0000256" key="2">
    <source>
        <dbReference type="ARBA" id="ARBA00023315"/>
    </source>
</evidence>
<keyword evidence="1 4" id="KW-0808">Transferase</keyword>
<dbReference type="Pfam" id="PF00583">
    <property type="entry name" value="Acetyltransf_1"/>
    <property type="match status" value="1"/>
</dbReference>
<comment type="caution">
    <text evidence="4">The sequence shown here is derived from an EMBL/GenBank/DDBJ whole genome shotgun (WGS) entry which is preliminary data.</text>
</comment>
<gene>
    <name evidence="4" type="ORF">CLV71_104181</name>
</gene>
<evidence type="ECO:0000313" key="4">
    <source>
        <dbReference type="EMBL" id="TDV53713.1"/>
    </source>
</evidence>
<dbReference type="PANTHER" id="PTHR43877">
    <property type="entry name" value="AMINOALKYLPHOSPHONATE N-ACETYLTRANSFERASE-RELATED-RELATED"/>
    <property type="match status" value="1"/>
</dbReference>
<dbReference type="CDD" id="cd04301">
    <property type="entry name" value="NAT_SF"/>
    <property type="match status" value="1"/>
</dbReference>
<dbReference type="EMBL" id="SOCP01000004">
    <property type="protein sequence ID" value="TDV53713.1"/>
    <property type="molecule type" value="Genomic_DNA"/>
</dbReference>